<dbReference type="InterPro" id="IPR013216">
    <property type="entry name" value="Methyltransf_11"/>
</dbReference>
<reference evidence="2 3" key="1">
    <citation type="submission" date="2020-08" db="EMBL/GenBank/DDBJ databases">
        <title>Plant Genome Project.</title>
        <authorList>
            <person name="Zhang R.-G."/>
        </authorList>
    </citation>
    <scope>NUCLEOTIDE SEQUENCE [LARGE SCALE GENOMIC DNA]</scope>
    <source>
        <tissue evidence="2">Rhizome</tissue>
    </source>
</reference>
<organism evidence="2 3">
    <name type="scientific">Zingiber officinale</name>
    <name type="common">Ginger</name>
    <name type="synonym">Amomum zingiber</name>
    <dbReference type="NCBI Taxonomy" id="94328"/>
    <lineage>
        <taxon>Eukaryota</taxon>
        <taxon>Viridiplantae</taxon>
        <taxon>Streptophyta</taxon>
        <taxon>Embryophyta</taxon>
        <taxon>Tracheophyta</taxon>
        <taxon>Spermatophyta</taxon>
        <taxon>Magnoliopsida</taxon>
        <taxon>Liliopsida</taxon>
        <taxon>Zingiberales</taxon>
        <taxon>Zingiberaceae</taxon>
        <taxon>Zingiber</taxon>
    </lineage>
</organism>
<dbReference type="PANTHER" id="PTHR44067:SF5">
    <property type="entry name" value="EXPRESSED PROTEIN"/>
    <property type="match status" value="1"/>
</dbReference>
<feature type="domain" description="Methyltransferase type 11" evidence="1">
    <location>
        <begin position="225"/>
        <end position="320"/>
    </location>
</feature>
<evidence type="ECO:0000259" key="1">
    <source>
        <dbReference type="Pfam" id="PF08241"/>
    </source>
</evidence>
<sequence>MAVGMGLYLLLLLATVATNILSLYHLSSIRGLPTVATNSASPDVPDHLLHQLYAIRATISHLTRLRSNSSSTSASSRTAPPPELLVYARIAPFASACSDHPDLLHRYMNYTPYTACPHDDARGLAEALILRGCHPLPRRRCFSPTAPNPPTSLPSDAFAPLPDAAVLWPSSASCRSFSCLPASLGFDPKVESIRFLSAHSVLDISLTQLLSLARSSGSAPIRLGLDVGGGTGTLAAQLRRLANATLLTITLDLGAPYSEAAALRAVVPMHAPLQQRFPVQDGVLDLVRTGHAVNRWIPVPALEFLLYDADRVLRAGGMLWVDHFFCRGGDLDAVYAPIITRLGYRRIKWAVADKTDTRGLKNGEVYLTALLQKPLRFPLSLESRLLPTR</sequence>
<dbReference type="Pfam" id="PF08241">
    <property type="entry name" value="Methyltransf_11"/>
    <property type="match status" value="1"/>
</dbReference>
<dbReference type="SUPFAM" id="SSF53335">
    <property type="entry name" value="S-adenosyl-L-methionine-dependent methyltransferases"/>
    <property type="match status" value="1"/>
</dbReference>
<evidence type="ECO:0000313" key="2">
    <source>
        <dbReference type="EMBL" id="KAG6500313.1"/>
    </source>
</evidence>
<dbReference type="Proteomes" id="UP000734854">
    <property type="component" value="Unassembled WGS sequence"/>
</dbReference>
<dbReference type="InterPro" id="IPR029063">
    <property type="entry name" value="SAM-dependent_MTases_sf"/>
</dbReference>
<dbReference type="InterPro" id="IPR053223">
    <property type="entry name" value="Prob_Methyltransferase"/>
</dbReference>
<accession>A0A8J5G3F4</accession>
<dbReference type="Gene3D" id="3.40.50.150">
    <property type="entry name" value="Vaccinia Virus protein VP39"/>
    <property type="match status" value="1"/>
</dbReference>
<dbReference type="AlphaFoldDB" id="A0A8J5G3F4"/>
<comment type="caution">
    <text evidence="2">The sequence shown here is derived from an EMBL/GenBank/DDBJ whole genome shotgun (WGS) entry which is preliminary data.</text>
</comment>
<dbReference type="EMBL" id="JACMSC010000011">
    <property type="protein sequence ID" value="KAG6500313.1"/>
    <property type="molecule type" value="Genomic_DNA"/>
</dbReference>
<name>A0A8J5G3F4_ZINOF</name>
<gene>
    <name evidence="2" type="ORF">ZIOFF_040156</name>
</gene>
<keyword evidence="3" id="KW-1185">Reference proteome</keyword>
<dbReference type="PANTHER" id="PTHR44067">
    <property type="entry name" value="S-ADENOSYL-L-METHIONINE-DEPENDENT METHYLTRANSFERASE SUPERFAMILY PROTEIN-RELATED"/>
    <property type="match status" value="1"/>
</dbReference>
<evidence type="ECO:0000313" key="3">
    <source>
        <dbReference type="Proteomes" id="UP000734854"/>
    </source>
</evidence>
<protein>
    <recommendedName>
        <fullName evidence="1">Methyltransferase type 11 domain-containing protein</fullName>
    </recommendedName>
</protein>
<dbReference type="GO" id="GO:0008757">
    <property type="term" value="F:S-adenosylmethionine-dependent methyltransferase activity"/>
    <property type="evidence" value="ECO:0007669"/>
    <property type="project" value="InterPro"/>
</dbReference>
<proteinExistence type="predicted"/>